<dbReference type="GeneID" id="24919832"/>
<proteinExistence type="predicted"/>
<evidence type="ECO:0000313" key="1">
    <source>
        <dbReference type="EMBL" id="CBK22580.2"/>
    </source>
</evidence>
<dbReference type="AlphaFoldDB" id="D8M3V7"/>
<reference evidence="1" key="1">
    <citation type="submission" date="2010-02" db="EMBL/GenBank/DDBJ databases">
        <title>Sequencing and annotation of the Blastocystis hominis genome.</title>
        <authorList>
            <person name="Wincker P."/>
        </authorList>
    </citation>
    <scope>NUCLEOTIDE SEQUENCE</scope>
    <source>
        <strain evidence="1">Singapore isolate B</strain>
    </source>
</reference>
<dbReference type="InParanoid" id="D8M3V7"/>
<protein>
    <submittedName>
        <fullName evidence="1">Uncharacterized protein</fullName>
    </submittedName>
</protein>
<organism evidence="1">
    <name type="scientific">Blastocystis hominis</name>
    <dbReference type="NCBI Taxonomy" id="12968"/>
    <lineage>
        <taxon>Eukaryota</taxon>
        <taxon>Sar</taxon>
        <taxon>Stramenopiles</taxon>
        <taxon>Bigyra</taxon>
        <taxon>Opalozoa</taxon>
        <taxon>Opalinata</taxon>
        <taxon>Blastocystidae</taxon>
        <taxon>Blastocystis</taxon>
    </lineage>
</organism>
<accession>D8M3V7</accession>
<name>D8M3V7_BLAHO</name>
<keyword evidence="2" id="KW-1185">Reference proteome</keyword>
<evidence type="ECO:0000313" key="2">
    <source>
        <dbReference type="Proteomes" id="UP000008312"/>
    </source>
</evidence>
<dbReference type="RefSeq" id="XP_012896628.1">
    <property type="nucleotide sequence ID" value="XM_013041174.1"/>
</dbReference>
<dbReference type="EMBL" id="FN668650">
    <property type="protein sequence ID" value="CBK22580.2"/>
    <property type="molecule type" value="Genomic_DNA"/>
</dbReference>
<dbReference type="Proteomes" id="UP000008312">
    <property type="component" value="Unassembled WGS sequence"/>
</dbReference>
<sequence length="60" mass="6650">MIKKSFESAAAVKRIFALCASLRIALIMKLMFASCVIQLCTQISLFLAANVNIFALHYLV</sequence>
<gene>
    <name evidence="1" type="ORF">GSBLH_T00002687001</name>
</gene>